<protein>
    <submittedName>
        <fullName evidence="1">Thioredoxin-like protein</fullName>
    </submittedName>
</protein>
<dbReference type="RefSeq" id="WP_120261892.1">
    <property type="nucleotide sequence ID" value="NZ_RAPY01000007.1"/>
</dbReference>
<dbReference type="AlphaFoldDB" id="A0A420AG80"/>
<evidence type="ECO:0000313" key="1">
    <source>
        <dbReference type="EMBL" id="RKE43538.1"/>
    </source>
</evidence>
<evidence type="ECO:0000313" key="2">
    <source>
        <dbReference type="Proteomes" id="UP000286246"/>
    </source>
</evidence>
<keyword evidence="2" id="KW-1185">Reference proteome</keyword>
<name>A0A420AG80_SPHD1</name>
<dbReference type="Gene3D" id="3.40.30.10">
    <property type="entry name" value="Glutaredoxin"/>
    <property type="match status" value="1"/>
</dbReference>
<dbReference type="SUPFAM" id="SSF52833">
    <property type="entry name" value="Thioredoxin-like"/>
    <property type="match status" value="1"/>
</dbReference>
<sequence>MKKLIFYIIIAYFGIFFSNTAIAQEKIFQGSYAECQALAKKENKLILIDLYFVGCMPCAEMDKQVFPDPVVMKELNDNYILYKTDVMKETDGKKLARKYAAPGFPTYVIVSPEGKTILTESGFFGVDRFVPLLKEAVQRNKSNQYLAFNNTLDNSYPAAYSERFIKTGEKHDFAELEAYLEQQKDLFNETAFLANSVTYFAKYNNWAYDNLPKLIKLYGGNLLRNKISTIAKTKSKQYGVAQQLDSLTTMLAYIRPTFNKKLWAVFLPGFVASYYAGSQNAASYFMLIDQYKLYPTWDERSNAFGPVIIDQSKNPTILKSIRAEYLAAEQRKKLDQVDNYRLTLLHYYLKDFDKASSCMKRLLKSDSTSPFLTIDKKDLQDLNEAISKKDASLFKAKDIKKIIPFKLS</sequence>
<gene>
    <name evidence="1" type="ORF">DFQ12_5324</name>
</gene>
<dbReference type="OrthoDB" id="120730at2"/>
<dbReference type="EMBL" id="RAPY01000007">
    <property type="protein sequence ID" value="RKE43538.1"/>
    <property type="molecule type" value="Genomic_DNA"/>
</dbReference>
<proteinExistence type="predicted"/>
<reference evidence="1 2" key="1">
    <citation type="submission" date="2018-09" db="EMBL/GenBank/DDBJ databases">
        <title>Genomic Encyclopedia of Type Strains, Phase III (KMG-III): the genomes of soil and plant-associated and newly described type strains.</title>
        <authorList>
            <person name="Whitman W."/>
        </authorList>
    </citation>
    <scope>NUCLEOTIDE SEQUENCE [LARGE SCALE GENOMIC DNA]</scope>
    <source>
        <strain evidence="1 2">CECT 7938</strain>
    </source>
</reference>
<dbReference type="InterPro" id="IPR036249">
    <property type="entry name" value="Thioredoxin-like_sf"/>
</dbReference>
<dbReference type="Proteomes" id="UP000286246">
    <property type="component" value="Unassembled WGS sequence"/>
</dbReference>
<dbReference type="Pfam" id="PF13899">
    <property type="entry name" value="Thioredoxin_7"/>
    <property type="match status" value="1"/>
</dbReference>
<comment type="caution">
    <text evidence="1">The sequence shown here is derived from an EMBL/GenBank/DDBJ whole genome shotgun (WGS) entry which is preliminary data.</text>
</comment>
<organism evidence="1 2">
    <name type="scientific">Sphingobacterium detergens</name>
    <dbReference type="NCBI Taxonomy" id="1145106"/>
    <lineage>
        <taxon>Bacteria</taxon>
        <taxon>Pseudomonadati</taxon>
        <taxon>Bacteroidota</taxon>
        <taxon>Sphingobacteriia</taxon>
        <taxon>Sphingobacteriales</taxon>
        <taxon>Sphingobacteriaceae</taxon>
        <taxon>Sphingobacterium</taxon>
    </lineage>
</organism>
<accession>A0A420AG80</accession>